<proteinExistence type="predicted"/>
<keyword evidence="2" id="KW-1185">Reference proteome</keyword>
<gene>
    <name evidence="1" type="ORF">JOF55_002520</name>
</gene>
<organism evidence="1 2">
    <name type="scientific">Haloactinomyces albus</name>
    <dbReference type="NCBI Taxonomy" id="1352928"/>
    <lineage>
        <taxon>Bacteria</taxon>
        <taxon>Bacillati</taxon>
        <taxon>Actinomycetota</taxon>
        <taxon>Actinomycetes</taxon>
        <taxon>Actinopolysporales</taxon>
        <taxon>Actinopolysporaceae</taxon>
        <taxon>Haloactinomyces</taxon>
    </lineage>
</organism>
<sequence length="73" mass="8507">MTHYIQAPFTSGPELRPEVWPRWLPGTTLRDRDAHWASDWKVRAACGAEVLWAEPGHPSTRRRRCPDCLRVVR</sequence>
<name>A0AAE3ZG13_9ACTN</name>
<dbReference type="EMBL" id="JAVDXW010000001">
    <property type="protein sequence ID" value="MDR7302339.1"/>
    <property type="molecule type" value="Genomic_DNA"/>
</dbReference>
<evidence type="ECO:0000313" key="2">
    <source>
        <dbReference type="Proteomes" id="UP001180845"/>
    </source>
</evidence>
<dbReference type="Proteomes" id="UP001180845">
    <property type="component" value="Unassembled WGS sequence"/>
</dbReference>
<accession>A0AAE3ZG13</accession>
<dbReference type="RefSeq" id="WP_310273794.1">
    <property type="nucleotide sequence ID" value="NZ_JAVDXW010000001.1"/>
</dbReference>
<comment type="caution">
    <text evidence="1">The sequence shown here is derived from an EMBL/GenBank/DDBJ whole genome shotgun (WGS) entry which is preliminary data.</text>
</comment>
<reference evidence="1" key="1">
    <citation type="submission" date="2023-07" db="EMBL/GenBank/DDBJ databases">
        <title>Sequencing the genomes of 1000 actinobacteria strains.</title>
        <authorList>
            <person name="Klenk H.-P."/>
        </authorList>
    </citation>
    <scope>NUCLEOTIDE SEQUENCE</scope>
    <source>
        <strain evidence="1">DSM 45977</strain>
    </source>
</reference>
<dbReference type="AlphaFoldDB" id="A0AAE3ZG13"/>
<protein>
    <submittedName>
        <fullName evidence="1">Uncharacterized protein</fullName>
    </submittedName>
</protein>
<evidence type="ECO:0000313" key="1">
    <source>
        <dbReference type="EMBL" id="MDR7302339.1"/>
    </source>
</evidence>